<reference evidence="4" key="1">
    <citation type="submission" date="2020-03" db="EMBL/GenBank/DDBJ databases">
        <title>Complete genome sequence of sulfur-oxidizing bacterium skT11.</title>
        <authorList>
            <person name="Kanda M."/>
            <person name="Kojima H."/>
            <person name="Fukui M."/>
        </authorList>
    </citation>
    <scope>NUCLEOTIDE SEQUENCE [LARGE SCALE GENOMIC DNA]</scope>
    <source>
        <strain evidence="4">skT11</strain>
    </source>
</reference>
<evidence type="ECO:0000256" key="1">
    <source>
        <dbReference type="SAM" id="SignalP"/>
    </source>
</evidence>
<dbReference type="KEGG" id="slac:SKTS_01180"/>
<feature type="signal peptide" evidence="1">
    <location>
        <begin position="1"/>
        <end position="18"/>
    </location>
</feature>
<accession>A0A6F8V8D7</accession>
<dbReference type="Proteomes" id="UP000502260">
    <property type="component" value="Chromosome"/>
</dbReference>
<name>A0A6F8V8D7_9PROT</name>
<evidence type="ECO:0000313" key="3">
    <source>
        <dbReference type="EMBL" id="BCB25232.1"/>
    </source>
</evidence>
<gene>
    <name evidence="3" type="ORF">SKTS_01180</name>
</gene>
<keyword evidence="1" id="KW-0732">Signal</keyword>
<feature type="domain" description="PepSY" evidence="2">
    <location>
        <begin position="39"/>
        <end position="93"/>
    </location>
</feature>
<dbReference type="RefSeq" id="WP_173058842.1">
    <property type="nucleotide sequence ID" value="NZ_AP022853.1"/>
</dbReference>
<dbReference type="EMBL" id="AP022853">
    <property type="protein sequence ID" value="BCB25232.1"/>
    <property type="molecule type" value="Genomic_DNA"/>
</dbReference>
<keyword evidence="4" id="KW-1185">Reference proteome</keyword>
<evidence type="ECO:0000313" key="4">
    <source>
        <dbReference type="Proteomes" id="UP000502260"/>
    </source>
</evidence>
<dbReference type="AlphaFoldDB" id="A0A6F8V8D7"/>
<feature type="chain" id="PRO_5026251316" description="PepSY domain-containing protein" evidence="1">
    <location>
        <begin position="19"/>
        <end position="95"/>
    </location>
</feature>
<proteinExistence type="predicted"/>
<evidence type="ECO:0000259" key="2">
    <source>
        <dbReference type="Pfam" id="PF03413"/>
    </source>
</evidence>
<dbReference type="Pfam" id="PF03413">
    <property type="entry name" value="PepSY"/>
    <property type="match status" value="1"/>
</dbReference>
<organism evidence="3 4">
    <name type="scientific">Sulfurimicrobium lacus</name>
    <dbReference type="NCBI Taxonomy" id="2715678"/>
    <lineage>
        <taxon>Bacteria</taxon>
        <taxon>Pseudomonadati</taxon>
        <taxon>Pseudomonadota</taxon>
        <taxon>Betaproteobacteria</taxon>
        <taxon>Nitrosomonadales</taxon>
        <taxon>Sulfuricellaceae</taxon>
        <taxon>Sulfurimicrobium</taxon>
    </lineage>
</organism>
<sequence length="95" mass="10301">MKRLALLCVLLLPLFATAGEHWRPSSSFHLAEAGRGQPRISMGDAMERVARATGGRVIQAQPATVNGHEGYRIKVLTARGEVRVVYVDAETGAMQ</sequence>
<protein>
    <recommendedName>
        <fullName evidence="2">PepSY domain-containing protein</fullName>
    </recommendedName>
</protein>
<dbReference type="InterPro" id="IPR025711">
    <property type="entry name" value="PepSY"/>
</dbReference>